<dbReference type="HOGENOM" id="CLU_076609_1_0_0"/>
<reference evidence="8 9" key="1">
    <citation type="submission" date="2013-12" db="EMBL/GenBank/DDBJ databases">
        <authorList>
            <consortium name="DOE Joint Genome Institute"/>
            <person name="Eisen J."/>
            <person name="Huntemann M."/>
            <person name="Han J."/>
            <person name="Chen A."/>
            <person name="Kyrpides N."/>
            <person name="Mavromatis K."/>
            <person name="Markowitz V."/>
            <person name="Palaniappan K."/>
            <person name="Ivanova N."/>
            <person name="Schaumberg A."/>
            <person name="Pati A."/>
            <person name="Liolios K."/>
            <person name="Nordberg H.P."/>
            <person name="Cantor M.N."/>
            <person name="Hua S.X."/>
            <person name="Woyke T."/>
        </authorList>
    </citation>
    <scope>NUCLEOTIDE SEQUENCE [LARGE SCALE GENOMIC DNA]</scope>
    <source>
        <strain evidence="8 9">DSM 23557</strain>
    </source>
</reference>
<evidence type="ECO:0000259" key="7">
    <source>
        <dbReference type="Pfam" id="PF08340"/>
    </source>
</evidence>
<evidence type="ECO:0000256" key="1">
    <source>
        <dbReference type="ARBA" id="ARBA00001968"/>
    </source>
</evidence>
<accession>W0DBM9</accession>
<dbReference type="OrthoDB" id="9771229at2"/>
<dbReference type="PANTHER" id="PTHR30636:SF3">
    <property type="entry name" value="UPF0701 PROTEIN YICC"/>
    <property type="match status" value="1"/>
</dbReference>
<evidence type="ECO:0000256" key="4">
    <source>
        <dbReference type="ARBA" id="ARBA00022801"/>
    </source>
</evidence>
<dbReference type="Pfam" id="PF08340">
    <property type="entry name" value="YicC-like_C"/>
    <property type="match status" value="1"/>
</dbReference>
<dbReference type="eggNOG" id="COG1561">
    <property type="taxonomic scope" value="Bacteria"/>
</dbReference>
<organism evidence="9">
    <name type="scientific">Thermocrinis ruber</name>
    <dbReference type="NCBI Taxonomy" id="75906"/>
    <lineage>
        <taxon>Bacteria</taxon>
        <taxon>Pseudomonadati</taxon>
        <taxon>Aquificota</taxon>
        <taxon>Aquificia</taxon>
        <taxon>Aquificales</taxon>
        <taxon>Aquificaceae</taxon>
        <taxon>Thermocrinis</taxon>
    </lineage>
</organism>
<evidence type="ECO:0000313" key="8">
    <source>
        <dbReference type="EMBL" id="AHE95924.1"/>
    </source>
</evidence>
<dbReference type="PANTHER" id="PTHR30636">
    <property type="entry name" value="UPF0701 PROTEIN YICC"/>
    <property type="match status" value="1"/>
</dbReference>
<comment type="cofactor">
    <cofactor evidence="1">
        <name>a divalent metal cation</name>
        <dbReference type="ChEBI" id="CHEBI:60240"/>
    </cofactor>
</comment>
<dbReference type="InterPro" id="IPR013527">
    <property type="entry name" value="YicC-like_N"/>
</dbReference>
<dbReference type="Proteomes" id="UP000018914">
    <property type="component" value="Chromosome"/>
</dbReference>
<dbReference type="InterPro" id="IPR013551">
    <property type="entry name" value="YicC-like_C"/>
</dbReference>
<dbReference type="GO" id="GO:0016787">
    <property type="term" value="F:hydrolase activity"/>
    <property type="evidence" value="ECO:0007669"/>
    <property type="project" value="UniProtKB-KW"/>
</dbReference>
<proteinExistence type="inferred from homology"/>
<dbReference type="KEGG" id="trd:THERU_03650"/>
<gene>
    <name evidence="8" type="ORF">THERU_03650</name>
</gene>
<evidence type="ECO:0000313" key="9">
    <source>
        <dbReference type="Proteomes" id="UP000018914"/>
    </source>
</evidence>
<evidence type="ECO:0000256" key="3">
    <source>
        <dbReference type="ARBA" id="ARBA00022759"/>
    </source>
</evidence>
<dbReference type="PATRIC" id="fig|75906.3.peg.706"/>
<evidence type="ECO:0000256" key="5">
    <source>
        <dbReference type="ARBA" id="ARBA00035648"/>
    </source>
</evidence>
<keyword evidence="2" id="KW-0540">Nuclease</keyword>
<sequence>MRSMTGLGRATAEDEERKVTVFIKTLNGKGLDVSIRSNINLYEFEFEVRNKIREYLQRGTVSVLVQVEAKKPKGNVVNPDALVSTFQFFKDLAQRSGFNLSDDMAFYASLRYVEIAEEELEEETKALIIQALTDALKEVVKSREEEGAKLKEDLLSRLRIIREHLRNILENKDSILERTKKRVLEKAKELNLPEGNPTVLNEISLILSKMDIEEEVTRFKVHLERFEGLLDAQGEVGRKLEFLLQEMHREINTLGNKMPELSQWVVEIKTEVDRLKQQVANIE</sequence>
<comment type="similarity">
    <text evidence="5">Belongs to the YicC/YloC family.</text>
</comment>
<evidence type="ECO:0000256" key="2">
    <source>
        <dbReference type="ARBA" id="ARBA00022722"/>
    </source>
</evidence>
<protein>
    <submittedName>
        <fullName evidence="8">Coproporphyrinogen III oxidase</fullName>
    </submittedName>
</protein>
<dbReference type="STRING" id="75906.THERU_03650"/>
<keyword evidence="4" id="KW-0378">Hydrolase</keyword>
<dbReference type="NCBIfam" id="TIGR00255">
    <property type="entry name" value="YicC/YloC family endoribonuclease"/>
    <property type="match status" value="1"/>
</dbReference>
<name>W0DBM9_9AQUI</name>
<evidence type="ECO:0000259" key="6">
    <source>
        <dbReference type="Pfam" id="PF03755"/>
    </source>
</evidence>
<feature type="domain" description="Endoribonuclease YicC-like N-terminal" evidence="6">
    <location>
        <begin position="1"/>
        <end position="151"/>
    </location>
</feature>
<dbReference type="AlphaFoldDB" id="W0DBM9"/>
<dbReference type="GO" id="GO:0004521">
    <property type="term" value="F:RNA endonuclease activity"/>
    <property type="evidence" value="ECO:0007669"/>
    <property type="project" value="InterPro"/>
</dbReference>
<feature type="domain" description="Endoribonuclease YicC-like C-terminal" evidence="7">
    <location>
        <begin position="170"/>
        <end position="283"/>
    </location>
</feature>
<keyword evidence="3" id="KW-0255">Endonuclease</keyword>
<dbReference type="EMBL" id="CP007028">
    <property type="protein sequence ID" value="AHE95924.1"/>
    <property type="molecule type" value="Genomic_DNA"/>
</dbReference>
<dbReference type="Pfam" id="PF03755">
    <property type="entry name" value="YicC-like_N"/>
    <property type="match status" value="1"/>
</dbReference>
<keyword evidence="9" id="KW-1185">Reference proteome</keyword>
<dbReference type="InterPro" id="IPR005229">
    <property type="entry name" value="YicC/YloC-like"/>
</dbReference>